<evidence type="ECO:0000256" key="3">
    <source>
        <dbReference type="ARBA" id="ARBA00023157"/>
    </source>
</evidence>
<organism evidence="8 9">
    <name type="scientific">Rotaria socialis</name>
    <dbReference type="NCBI Taxonomy" id="392032"/>
    <lineage>
        <taxon>Eukaryota</taxon>
        <taxon>Metazoa</taxon>
        <taxon>Spiralia</taxon>
        <taxon>Gnathifera</taxon>
        <taxon>Rotifera</taxon>
        <taxon>Eurotatoria</taxon>
        <taxon>Bdelloidea</taxon>
        <taxon>Philodinida</taxon>
        <taxon>Philodinidae</taxon>
        <taxon>Rotaria</taxon>
    </lineage>
</organism>
<comment type="caution">
    <text evidence="4">Lacks conserved residue(s) required for the propagation of feature annotation.</text>
</comment>
<feature type="domain" description="EGF-like" evidence="7">
    <location>
        <begin position="129"/>
        <end position="171"/>
    </location>
</feature>
<dbReference type="SUPFAM" id="SSF57196">
    <property type="entry name" value="EGF/Laminin"/>
    <property type="match status" value="5"/>
</dbReference>
<dbReference type="EMBL" id="CAJNXB010004737">
    <property type="protein sequence ID" value="CAF3390086.1"/>
    <property type="molecule type" value="Genomic_DNA"/>
</dbReference>
<dbReference type="PROSITE" id="PS01186">
    <property type="entry name" value="EGF_2"/>
    <property type="match status" value="2"/>
</dbReference>
<keyword evidence="2" id="KW-0677">Repeat</keyword>
<feature type="compositionally biased region" description="Polar residues" evidence="5">
    <location>
        <begin position="241"/>
        <end position="288"/>
    </location>
</feature>
<dbReference type="InterPro" id="IPR000742">
    <property type="entry name" value="EGF"/>
</dbReference>
<dbReference type="InterPro" id="IPR051022">
    <property type="entry name" value="Notch_Cell-Fate_Det"/>
</dbReference>
<feature type="disulfide bond" evidence="4">
    <location>
        <begin position="161"/>
        <end position="170"/>
    </location>
</feature>
<evidence type="ECO:0000259" key="7">
    <source>
        <dbReference type="PROSITE" id="PS50026"/>
    </source>
</evidence>
<feature type="disulfide bond" evidence="4">
    <location>
        <begin position="56"/>
        <end position="65"/>
    </location>
</feature>
<dbReference type="Proteomes" id="UP000663825">
    <property type="component" value="Unassembled WGS sequence"/>
</dbReference>
<feature type="chain" id="PRO_5032288430" description="EGF-like domain-containing protein" evidence="6">
    <location>
        <begin position="22"/>
        <end position="334"/>
    </location>
</feature>
<keyword evidence="1 4" id="KW-0245">EGF-like domain</keyword>
<feature type="domain" description="EGF-like" evidence="7">
    <location>
        <begin position="187"/>
        <end position="225"/>
    </location>
</feature>
<dbReference type="InterPro" id="IPR000152">
    <property type="entry name" value="EGF-type_Asp/Asn_hydroxyl_site"/>
</dbReference>
<proteinExistence type="predicted"/>
<dbReference type="OrthoDB" id="382013at2759"/>
<evidence type="ECO:0000256" key="6">
    <source>
        <dbReference type="SAM" id="SignalP"/>
    </source>
</evidence>
<dbReference type="Gene3D" id="2.10.25.10">
    <property type="entry name" value="Laminin"/>
    <property type="match status" value="5"/>
</dbReference>
<evidence type="ECO:0000313" key="9">
    <source>
        <dbReference type="Proteomes" id="UP000663825"/>
    </source>
</evidence>
<feature type="domain" description="EGF-like" evidence="7">
    <location>
        <begin position="88"/>
        <end position="128"/>
    </location>
</feature>
<sequence>MLRYFCLNIFFLLTIVSLINASPTSDESTLEERKCRNYCATNGICTLTESGPMCYCLPGWKGTRCSDVGKSVPNQEIYSEERSLNSRALVACPTAVGNPCENGGTCLVSNGNELVCGCPEDYTGDLCEILSPCKTSTGYYCLSGGTCIPDADPNKAPTCMCAPGFSGFACQNSVPTTTSTTSQTTTESVACKLFPNFCANGGTCEPSGTKPACLCPPTHTGAQCKTPLGATPSQGPPVVPGQSTAAPVPGQSTAAPVPGQSTAAPVPGQSTAAPVPGQSTAAPATRPTNLPPAGVRCDQNPCRNNRPCYNNGDSYFCSCGSQYRGINCEEFISG</sequence>
<protein>
    <recommendedName>
        <fullName evidence="7">EGF-like domain-containing protein</fullName>
    </recommendedName>
</protein>
<feature type="disulfide bond" evidence="4">
    <location>
        <begin position="319"/>
        <end position="328"/>
    </location>
</feature>
<dbReference type="SMART" id="SM00181">
    <property type="entry name" value="EGF"/>
    <property type="match status" value="5"/>
</dbReference>
<feature type="region of interest" description="Disordered" evidence="5">
    <location>
        <begin position="226"/>
        <end position="292"/>
    </location>
</feature>
<dbReference type="AlphaFoldDB" id="A0A817Z7Y3"/>
<dbReference type="Pfam" id="PF00008">
    <property type="entry name" value="EGF"/>
    <property type="match status" value="1"/>
</dbReference>
<reference evidence="8" key="1">
    <citation type="submission" date="2021-02" db="EMBL/GenBank/DDBJ databases">
        <authorList>
            <person name="Nowell W R."/>
        </authorList>
    </citation>
    <scope>NUCLEOTIDE SEQUENCE</scope>
</reference>
<name>A0A817Z7Y3_9BILA</name>
<evidence type="ECO:0000256" key="2">
    <source>
        <dbReference type="ARBA" id="ARBA00022737"/>
    </source>
</evidence>
<evidence type="ECO:0000313" key="8">
    <source>
        <dbReference type="EMBL" id="CAF3390086.1"/>
    </source>
</evidence>
<comment type="caution">
    <text evidence="8">The sequence shown here is derived from an EMBL/GenBank/DDBJ whole genome shotgun (WGS) entry which is preliminary data.</text>
</comment>
<keyword evidence="3 4" id="KW-1015">Disulfide bond</keyword>
<evidence type="ECO:0000256" key="1">
    <source>
        <dbReference type="ARBA" id="ARBA00022536"/>
    </source>
</evidence>
<feature type="disulfide bond" evidence="4">
    <location>
        <begin position="215"/>
        <end position="224"/>
    </location>
</feature>
<dbReference type="PROSITE" id="PS50026">
    <property type="entry name" value="EGF_3"/>
    <property type="match status" value="5"/>
</dbReference>
<accession>A0A817Z7Y3</accession>
<dbReference type="PROSITE" id="PS00022">
    <property type="entry name" value="EGF_1"/>
    <property type="match status" value="5"/>
</dbReference>
<feature type="disulfide bond" evidence="4">
    <location>
        <begin position="35"/>
        <end position="45"/>
    </location>
</feature>
<dbReference type="PANTHER" id="PTHR24049">
    <property type="entry name" value="CRUMBS FAMILY MEMBER"/>
    <property type="match status" value="1"/>
</dbReference>
<feature type="disulfide bond" evidence="4">
    <location>
        <begin position="118"/>
        <end position="127"/>
    </location>
</feature>
<gene>
    <name evidence="8" type="ORF">TIS948_LOCUS26754</name>
</gene>
<feature type="domain" description="EGF-like" evidence="7">
    <location>
        <begin position="293"/>
        <end position="329"/>
    </location>
</feature>
<feature type="domain" description="EGF-like" evidence="7">
    <location>
        <begin position="31"/>
        <end position="66"/>
    </location>
</feature>
<dbReference type="PROSITE" id="PS00010">
    <property type="entry name" value="ASX_HYDROXYL"/>
    <property type="match status" value="1"/>
</dbReference>
<evidence type="ECO:0000256" key="4">
    <source>
        <dbReference type="PROSITE-ProRule" id="PRU00076"/>
    </source>
</evidence>
<feature type="signal peptide" evidence="6">
    <location>
        <begin position="1"/>
        <end position="21"/>
    </location>
</feature>
<keyword evidence="6" id="KW-0732">Signal</keyword>
<evidence type="ECO:0000256" key="5">
    <source>
        <dbReference type="SAM" id="MobiDB-lite"/>
    </source>
</evidence>